<evidence type="ECO:0000256" key="7">
    <source>
        <dbReference type="RuleBase" id="RU363032"/>
    </source>
</evidence>
<gene>
    <name evidence="9" type="ORF">NE863_25970</name>
</gene>
<dbReference type="Pfam" id="PF00528">
    <property type="entry name" value="BPD_transp_1"/>
    <property type="match status" value="1"/>
</dbReference>
<evidence type="ECO:0000256" key="3">
    <source>
        <dbReference type="ARBA" id="ARBA00022475"/>
    </source>
</evidence>
<dbReference type="RefSeq" id="WP_060581038.1">
    <property type="nucleotide sequence ID" value="NZ_CAXURO020000002.1"/>
</dbReference>
<dbReference type="EMBL" id="CP098808">
    <property type="protein sequence ID" value="USJ25909.1"/>
    <property type="molecule type" value="Genomic_DNA"/>
</dbReference>
<geneLocation type="plasmid" evidence="9 10">
    <name>pA</name>
</geneLocation>
<dbReference type="InterPro" id="IPR045621">
    <property type="entry name" value="BPD_transp_1_N"/>
</dbReference>
<evidence type="ECO:0000313" key="10">
    <source>
        <dbReference type="Proteomes" id="UP001055460"/>
    </source>
</evidence>
<comment type="similarity">
    <text evidence="7">Belongs to the binding-protein-dependent transport system permease family.</text>
</comment>
<dbReference type="GO" id="GO:0005886">
    <property type="term" value="C:plasma membrane"/>
    <property type="evidence" value="ECO:0007669"/>
    <property type="project" value="UniProtKB-SubCell"/>
</dbReference>
<organism evidence="9 10">
    <name type="scientific">Ensifer adhaerens</name>
    <name type="common">Sinorhizobium morelense</name>
    <dbReference type="NCBI Taxonomy" id="106592"/>
    <lineage>
        <taxon>Bacteria</taxon>
        <taxon>Pseudomonadati</taxon>
        <taxon>Pseudomonadota</taxon>
        <taxon>Alphaproteobacteria</taxon>
        <taxon>Hyphomicrobiales</taxon>
        <taxon>Rhizobiaceae</taxon>
        <taxon>Sinorhizobium/Ensifer group</taxon>
        <taxon>Ensifer</taxon>
    </lineage>
</organism>
<dbReference type="AlphaFoldDB" id="A0A9Q8YDX7"/>
<sequence length="307" mass="33335">MAGFLIKRFLQAVFVVFVVTLTVSYAIRFTGDPALMLAQGAGSVTEADLVRIREGLGLNQPFLAQYADFITGMFRLDFGRSFMGGTPVSQLIASALPATMLLAFASLMVSIAISIPLGIRAAVARGKWADQTIRILSLVGLSFPNFWLAIMLVLLFSIVLKWLPPSGMDGFASFIMPALTMGIILTATNVRLVRTAMLETLQSQYIMVARAKGLSESKVLYKHALRNCAIPLITYFGLQFGGLLGGIVVVELVFNWPGMGTLAFDAVASRDYPVLQAVITVLSLMIVFVNLLVDIAYGLVDPRIRTE</sequence>
<comment type="subcellular location">
    <subcellularLocation>
        <location evidence="1 7">Cell membrane</location>
        <topology evidence="1 7">Multi-pass membrane protein</topology>
    </subcellularLocation>
</comment>
<evidence type="ECO:0000259" key="8">
    <source>
        <dbReference type="PROSITE" id="PS50928"/>
    </source>
</evidence>
<name>A0A9Q8YDX7_ENSAD</name>
<dbReference type="CDD" id="cd06261">
    <property type="entry name" value="TM_PBP2"/>
    <property type="match status" value="1"/>
</dbReference>
<evidence type="ECO:0000256" key="1">
    <source>
        <dbReference type="ARBA" id="ARBA00004651"/>
    </source>
</evidence>
<keyword evidence="6 7" id="KW-0472">Membrane</keyword>
<accession>A0A9Q8YDX7</accession>
<dbReference type="SUPFAM" id="SSF161098">
    <property type="entry name" value="MetI-like"/>
    <property type="match status" value="1"/>
</dbReference>
<dbReference type="PANTHER" id="PTHR43163">
    <property type="entry name" value="DIPEPTIDE TRANSPORT SYSTEM PERMEASE PROTEIN DPPB-RELATED"/>
    <property type="match status" value="1"/>
</dbReference>
<feature type="transmembrane region" description="Helical" evidence="7">
    <location>
        <begin position="171"/>
        <end position="193"/>
    </location>
</feature>
<feature type="domain" description="ABC transmembrane type-1" evidence="8">
    <location>
        <begin position="96"/>
        <end position="293"/>
    </location>
</feature>
<keyword evidence="3" id="KW-1003">Cell membrane</keyword>
<dbReference type="Proteomes" id="UP001055460">
    <property type="component" value="Plasmid pA"/>
</dbReference>
<proteinExistence type="inferred from homology"/>
<evidence type="ECO:0000256" key="6">
    <source>
        <dbReference type="ARBA" id="ARBA00023136"/>
    </source>
</evidence>
<keyword evidence="4 7" id="KW-0812">Transmembrane</keyword>
<dbReference type="Pfam" id="PF19300">
    <property type="entry name" value="BPD_transp_1_N"/>
    <property type="match status" value="1"/>
</dbReference>
<feature type="transmembrane region" description="Helical" evidence="7">
    <location>
        <begin position="101"/>
        <end position="123"/>
    </location>
</feature>
<keyword evidence="2 7" id="KW-0813">Transport</keyword>
<dbReference type="PANTHER" id="PTHR43163:SF6">
    <property type="entry name" value="DIPEPTIDE TRANSPORT SYSTEM PERMEASE PROTEIN DPPB-RELATED"/>
    <property type="match status" value="1"/>
</dbReference>
<dbReference type="GO" id="GO:0055085">
    <property type="term" value="P:transmembrane transport"/>
    <property type="evidence" value="ECO:0007669"/>
    <property type="project" value="InterPro"/>
</dbReference>
<keyword evidence="5 7" id="KW-1133">Transmembrane helix</keyword>
<evidence type="ECO:0000256" key="2">
    <source>
        <dbReference type="ARBA" id="ARBA00022448"/>
    </source>
</evidence>
<dbReference type="InterPro" id="IPR035906">
    <property type="entry name" value="MetI-like_sf"/>
</dbReference>
<protein>
    <submittedName>
        <fullName evidence="9">ABC transporter permease</fullName>
    </submittedName>
</protein>
<feature type="transmembrane region" description="Helical" evidence="7">
    <location>
        <begin position="274"/>
        <end position="300"/>
    </location>
</feature>
<evidence type="ECO:0000313" key="9">
    <source>
        <dbReference type="EMBL" id="USJ25909.1"/>
    </source>
</evidence>
<dbReference type="PROSITE" id="PS50928">
    <property type="entry name" value="ABC_TM1"/>
    <property type="match status" value="1"/>
</dbReference>
<feature type="transmembrane region" description="Helical" evidence="7">
    <location>
        <begin position="232"/>
        <end position="254"/>
    </location>
</feature>
<keyword evidence="9" id="KW-0614">Plasmid</keyword>
<dbReference type="InterPro" id="IPR000515">
    <property type="entry name" value="MetI-like"/>
</dbReference>
<reference evidence="9" key="1">
    <citation type="submission" date="2022-06" db="EMBL/GenBank/DDBJ databases">
        <title>Physiological and biochemical characterization and genomic elucidation of a strain of the genus Ensifer adhaerens M8 that combines arsenic oxidation and chromium reduction.</title>
        <authorList>
            <person name="Li X."/>
            <person name="Yu c."/>
        </authorList>
    </citation>
    <scope>NUCLEOTIDE SEQUENCE</scope>
    <source>
        <strain evidence="9">M8</strain>
        <plasmid evidence="9">pA</plasmid>
    </source>
</reference>
<dbReference type="Gene3D" id="1.10.3720.10">
    <property type="entry name" value="MetI-like"/>
    <property type="match status" value="1"/>
</dbReference>
<feature type="transmembrane region" description="Helical" evidence="7">
    <location>
        <begin position="135"/>
        <end position="159"/>
    </location>
</feature>
<evidence type="ECO:0000256" key="5">
    <source>
        <dbReference type="ARBA" id="ARBA00022989"/>
    </source>
</evidence>
<evidence type="ECO:0000256" key="4">
    <source>
        <dbReference type="ARBA" id="ARBA00022692"/>
    </source>
</evidence>